<feature type="repeat" description="PPR" evidence="4">
    <location>
        <begin position="591"/>
        <end position="625"/>
    </location>
</feature>
<evidence type="ECO:0000256" key="6">
    <source>
        <dbReference type="SAM" id="Phobius"/>
    </source>
</evidence>
<feature type="repeat" description="PPR" evidence="4">
    <location>
        <begin position="414"/>
        <end position="448"/>
    </location>
</feature>
<feature type="domain" description="DYW" evidence="7">
    <location>
        <begin position="808"/>
        <end position="845"/>
    </location>
</feature>
<protein>
    <recommendedName>
        <fullName evidence="7">DYW domain-containing protein</fullName>
    </recommendedName>
</protein>
<dbReference type="Pfam" id="PF14432">
    <property type="entry name" value="DYW_deaminase"/>
    <property type="match status" value="1"/>
</dbReference>
<comment type="similarity">
    <text evidence="2">Belongs to the PPR family. PCMP-H subfamily.</text>
</comment>
<feature type="region of interest" description="Disordered" evidence="5">
    <location>
        <begin position="67"/>
        <end position="111"/>
    </location>
</feature>
<comment type="pathway">
    <text evidence="1">Protein modification; protein ubiquitination.</text>
</comment>
<dbReference type="PANTHER" id="PTHR47926">
    <property type="entry name" value="PENTATRICOPEPTIDE REPEAT-CONTAINING PROTEIN"/>
    <property type="match status" value="1"/>
</dbReference>
<keyword evidence="6" id="KW-1133">Transmembrane helix</keyword>
<dbReference type="PANTHER" id="PTHR47926:SF512">
    <property type="entry name" value="REPEAT (PPR) SUPERFAMILY PROTEIN, PUTATIVE-RELATED"/>
    <property type="match status" value="1"/>
</dbReference>
<sequence>MSNSWPTIIQFQSTPSLTVTTTTTTTTTTGTATAATSYYSFPHSLLSSSPPHSPTFLFPKTPPPPPPFSSLKLRKTHRHQPHFSTSPTQCLSSTPTFLPSESSHGSSSSPQNSLIDTLFDLLRLSARYSDAQLVNAVHACVLKLQEHTHLSNALISSYLKLGLLSQAYNVFLGLSCPNIVSYTELISGFSKSNREHEAVELFFRMRDSGIEPNEYTFVAILTACIRVLDLQLGLQVHAMIIKLGVLEDSVFVSNALMGLYSKCGCFLIVLKLFDEMLHRDIASWNTVISCMVSEFMYDKAFELFRDMQRDHGLGVDHFTVSTLLTACTGSASILKGQEVHAHAIKVGLEANLSVNNVLIGFYANCGGGAKDVTALFERMPIRDMITWTEVITAYMDFGLVELAVEVFDKMPERNSFSYNALLTGLCRNGQGSRTLELFIKMVEEGVDLTEFTLTSVLSACGLLMDREISEQIHGFILKIGFGSNACIEAALLDMCTKCGKMADAEKIFRRWSFEQDTSVIWTSMICIASTSILGLCGNIGYHNMGKQIHCHALKSGFLSDLMVGNALLTMYSKCWNMDDAIKIFNNMPTHNTVSWNGLLAGHLFHRQGDEALALWSKMKKIDTKPDKVTFVLIISSYRYTNSNLVDDCHSLFSSLKSVYDIEPSSDHYASLVGVLGYWGLLEEAEEMITTMPFEPHASVWRALLDSCRIHLNTTVGKRVAKRILALEPKDPSTYILVSNLYSASGRWHCSEMVRENMRDMGFRKHPGRSWIIFQNKIHFFYARDKSHPQTKDIYGGLEILILECLKAGYVPDTSFVLHDVEEHQKKDFLFNHSAKLAATYGLLMSRISLLFQWPVLMQRLLVKIIGVEPSDANAMALFLFIAIWYCLCYGIVILVFSSMESSSGDDFVILTCTNPNPIEAEADAESESNHKKDILISTTDILSWDLHTILCSQTLQIHTNRNRPVSSLLFSSLLFSFVWFSGKLIEQSSYFQGLLCGSFRESRLDCISIQWSLETFVDVLKCIYGCPLHIMPNNFIPLFEMDLEFIAANDFLLELCVSFLARNFMWAMSSKVFGDVPYHLLLSCIEHPHLTVDSKMHLSDALLVWVDANAKQLENFILTSKDCHGIFRQIHISLLPLWFAADTLNFLDVFLKALEDTYSCSSSNSLMIQVDWFHNSGKRRSCHFSELSKVSVDSIFKLMSVPPINSMNGLGDGDLHNLRVRLTEYSKKVNLSGCPQITLAILLLSLLPSSYSIDPTLRKSDKHFTINFGRLEREQCPISQGLPMLSFESVPEVDISKCPRQHLEVVIACFSKSFPSIRTLKAAYLLNFKTTTLHQLVQKCPLLCEVDLTIDISPLIPAQVSVASSSAAIAPLLSNKSVSVREHPEDVLSLKNSGLLLSNITKLTLEGRTDLCGEIMSFCKIPPKKFCHIQFV</sequence>
<proteinExistence type="inferred from homology"/>
<evidence type="ECO:0000313" key="8">
    <source>
        <dbReference type="EnsemblPlants" id="QL11p044009:mrna"/>
    </source>
</evidence>
<dbReference type="CDD" id="cd18186">
    <property type="entry name" value="BTB_POZ_ZBTB_KLHL-like"/>
    <property type="match status" value="1"/>
</dbReference>
<dbReference type="EMBL" id="LRBV02000011">
    <property type="status" value="NOT_ANNOTATED_CDS"/>
    <property type="molecule type" value="Genomic_DNA"/>
</dbReference>
<dbReference type="FunCoup" id="A0A7N2MZC7">
    <property type="interactions" value="1066"/>
</dbReference>
<keyword evidence="6" id="KW-0472">Membrane</keyword>
<dbReference type="GO" id="GO:0009451">
    <property type="term" value="P:RNA modification"/>
    <property type="evidence" value="ECO:0007669"/>
    <property type="project" value="InterPro"/>
</dbReference>
<feature type="repeat" description="PPR" evidence="4">
    <location>
        <begin position="178"/>
        <end position="212"/>
    </location>
</feature>
<evidence type="ECO:0000313" key="9">
    <source>
        <dbReference type="Proteomes" id="UP000594261"/>
    </source>
</evidence>
<keyword evidence="9" id="KW-1185">Reference proteome</keyword>
<feature type="repeat" description="PPR" evidence="4">
    <location>
        <begin position="383"/>
        <end position="413"/>
    </location>
</feature>
<dbReference type="Pfam" id="PF13041">
    <property type="entry name" value="PPR_2"/>
    <property type="match status" value="4"/>
</dbReference>
<dbReference type="PROSITE" id="PS51375">
    <property type="entry name" value="PPR"/>
    <property type="match status" value="5"/>
</dbReference>
<feature type="compositionally biased region" description="Low complexity" evidence="5">
    <location>
        <begin position="100"/>
        <end position="111"/>
    </location>
</feature>
<dbReference type="Gramene" id="QL11p044009:mrna">
    <property type="protein sequence ID" value="QL11p044009:mrna"/>
    <property type="gene ID" value="QL11p044009"/>
</dbReference>
<evidence type="ECO:0000256" key="1">
    <source>
        <dbReference type="ARBA" id="ARBA00004906"/>
    </source>
</evidence>
<dbReference type="Pfam" id="PF20431">
    <property type="entry name" value="E_motif"/>
    <property type="match status" value="1"/>
</dbReference>
<dbReference type="Gene3D" id="3.30.710.10">
    <property type="entry name" value="Potassium Channel Kv1.1, Chain A"/>
    <property type="match status" value="1"/>
</dbReference>
<feature type="transmembrane region" description="Helical" evidence="6">
    <location>
        <begin position="965"/>
        <end position="982"/>
    </location>
</feature>
<dbReference type="FunFam" id="1.25.40.10:FF:002102">
    <property type="entry name" value="Pentatricopeptide repeat-containing protein103"/>
    <property type="match status" value="1"/>
</dbReference>
<dbReference type="Pfam" id="PF01535">
    <property type="entry name" value="PPR"/>
    <property type="match status" value="2"/>
</dbReference>
<dbReference type="Gene3D" id="1.25.40.10">
    <property type="entry name" value="Tetratricopeptide repeat domain"/>
    <property type="match status" value="5"/>
</dbReference>
<dbReference type="FunFam" id="1.25.40.10:FF:000073">
    <property type="entry name" value="Pentatricopeptide repeat-containing protein chloroplastic"/>
    <property type="match status" value="1"/>
</dbReference>
<evidence type="ECO:0000256" key="3">
    <source>
        <dbReference type="ARBA" id="ARBA00022737"/>
    </source>
</evidence>
<dbReference type="EnsemblPlants" id="QL11p044009:mrna">
    <property type="protein sequence ID" value="QL11p044009:mrna"/>
    <property type="gene ID" value="QL11p044009"/>
</dbReference>
<evidence type="ECO:0000259" key="7">
    <source>
        <dbReference type="Pfam" id="PF14432"/>
    </source>
</evidence>
<reference evidence="8" key="2">
    <citation type="submission" date="2021-01" db="UniProtKB">
        <authorList>
            <consortium name="EnsemblPlants"/>
        </authorList>
    </citation>
    <scope>IDENTIFICATION</scope>
</reference>
<keyword evidence="6" id="KW-0812">Transmembrane</keyword>
<name>A0A7N2MZC7_QUELO</name>
<dbReference type="InterPro" id="IPR046960">
    <property type="entry name" value="PPR_At4g14850-like_plant"/>
</dbReference>
<keyword evidence="3" id="KW-0677">Repeat</keyword>
<feature type="compositionally biased region" description="Basic residues" evidence="5">
    <location>
        <begin position="72"/>
        <end position="81"/>
    </location>
</feature>
<feature type="transmembrane region" description="Helical" evidence="6">
    <location>
        <begin position="875"/>
        <end position="896"/>
    </location>
</feature>
<evidence type="ECO:0000256" key="4">
    <source>
        <dbReference type="PROSITE-ProRule" id="PRU00708"/>
    </source>
</evidence>
<dbReference type="InterPro" id="IPR032867">
    <property type="entry name" value="DYW_dom"/>
</dbReference>
<dbReference type="GO" id="GO:0003723">
    <property type="term" value="F:RNA binding"/>
    <property type="evidence" value="ECO:0007669"/>
    <property type="project" value="InterPro"/>
</dbReference>
<feature type="repeat" description="PPR" evidence="4">
    <location>
        <begin position="280"/>
        <end position="310"/>
    </location>
</feature>
<dbReference type="GO" id="GO:0008270">
    <property type="term" value="F:zinc ion binding"/>
    <property type="evidence" value="ECO:0007669"/>
    <property type="project" value="InterPro"/>
</dbReference>
<dbReference type="InterPro" id="IPR011333">
    <property type="entry name" value="SKP1/BTB/POZ_sf"/>
</dbReference>
<dbReference type="FunFam" id="1.25.40.10:FF:000679">
    <property type="entry name" value="Pentatricopeptide repeat-containing protein At5g03800"/>
    <property type="match status" value="1"/>
</dbReference>
<dbReference type="Proteomes" id="UP000594261">
    <property type="component" value="Chromosome 11"/>
</dbReference>
<dbReference type="InParanoid" id="A0A7N2MZC7"/>
<dbReference type="InterPro" id="IPR011990">
    <property type="entry name" value="TPR-like_helical_dom_sf"/>
</dbReference>
<dbReference type="InterPro" id="IPR046848">
    <property type="entry name" value="E_motif"/>
</dbReference>
<evidence type="ECO:0000256" key="2">
    <source>
        <dbReference type="ARBA" id="ARBA00006643"/>
    </source>
</evidence>
<dbReference type="InterPro" id="IPR002885">
    <property type="entry name" value="PPR_rpt"/>
</dbReference>
<organism evidence="8 9">
    <name type="scientific">Quercus lobata</name>
    <name type="common">Valley oak</name>
    <dbReference type="NCBI Taxonomy" id="97700"/>
    <lineage>
        <taxon>Eukaryota</taxon>
        <taxon>Viridiplantae</taxon>
        <taxon>Streptophyta</taxon>
        <taxon>Embryophyta</taxon>
        <taxon>Tracheophyta</taxon>
        <taxon>Spermatophyta</taxon>
        <taxon>Magnoliopsida</taxon>
        <taxon>eudicotyledons</taxon>
        <taxon>Gunneridae</taxon>
        <taxon>Pentapetalae</taxon>
        <taxon>rosids</taxon>
        <taxon>fabids</taxon>
        <taxon>Fagales</taxon>
        <taxon>Fagaceae</taxon>
        <taxon>Quercus</taxon>
    </lineage>
</organism>
<reference evidence="8 9" key="1">
    <citation type="journal article" date="2016" name="G3 (Bethesda)">
        <title>First Draft Assembly and Annotation of the Genome of a California Endemic Oak Quercus lobata Nee (Fagaceae).</title>
        <authorList>
            <person name="Sork V.L."/>
            <person name="Fitz-Gibbon S.T."/>
            <person name="Puiu D."/>
            <person name="Crepeau M."/>
            <person name="Gugger P.F."/>
            <person name="Sherman R."/>
            <person name="Stevens K."/>
            <person name="Langley C.H."/>
            <person name="Pellegrini M."/>
            <person name="Salzberg S.L."/>
        </authorList>
    </citation>
    <scope>NUCLEOTIDE SEQUENCE [LARGE SCALE GENOMIC DNA]</scope>
    <source>
        <strain evidence="8 9">cv. SW786</strain>
    </source>
</reference>
<evidence type="ECO:0000256" key="5">
    <source>
        <dbReference type="SAM" id="MobiDB-lite"/>
    </source>
</evidence>
<dbReference type="NCBIfam" id="TIGR00756">
    <property type="entry name" value="PPR"/>
    <property type="match status" value="3"/>
</dbReference>
<accession>A0A7N2MZC7</accession>
<feature type="compositionally biased region" description="Polar residues" evidence="5">
    <location>
        <begin position="82"/>
        <end position="99"/>
    </location>
</feature>